<dbReference type="AlphaFoldDB" id="A0A835IHS8"/>
<dbReference type="InterPro" id="IPR016024">
    <property type="entry name" value="ARM-type_fold"/>
</dbReference>
<dbReference type="PANTHER" id="PTHR37743">
    <property type="entry name" value="ARM REPEAT SUPERFAMILY PROTEIN"/>
    <property type="match status" value="1"/>
</dbReference>
<dbReference type="InterPro" id="IPR011989">
    <property type="entry name" value="ARM-like"/>
</dbReference>
<organism evidence="1 2">
    <name type="scientific">Coptis chinensis</name>
    <dbReference type="NCBI Taxonomy" id="261450"/>
    <lineage>
        <taxon>Eukaryota</taxon>
        <taxon>Viridiplantae</taxon>
        <taxon>Streptophyta</taxon>
        <taxon>Embryophyta</taxon>
        <taxon>Tracheophyta</taxon>
        <taxon>Spermatophyta</taxon>
        <taxon>Magnoliopsida</taxon>
        <taxon>Ranunculales</taxon>
        <taxon>Ranunculaceae</taxon>
        <taxon>Coptidoideae</taxon>
        <taxon>Coptis</taxon>
    </lineage>
</organism>
<evidence type="ECO:0008006" key="3">
    <source>
        <dbReference type="Google" id="ProtNLM"/>
    </source>
</evidence>
<dbReference type="Proteomes" id="UP000631114">
    <property type="component" value="Unassembled WGS sequence"/>
</dbReference>
<reference evidence="1 2" key="1">
    <citation type="submission" date="2020-10" db="EMBL/GenBank/DDBJ databases">
        <title>The Coptis chinensis genome and diversification of protoberbering-type alkaloids.</title>
        <authorList>
            <person name="Wang B."/>
            <person name="Shu S."/>
            <person name="Song C."/>
            <person name="Liu Y."/>
        </authorList>
    </citation>
    <scope>NUCLEOTIDE SEQUENCE [LARGE SCALE GENOMIC DNA]</scope>
    <source>
        <strain evidence="1">HL-2020</strain>
        <tissue evidence="1">Leaf</tissue>
    </source>
</reference>
<sequence length="1149" mass="128451">MEEQIKKSDSTSIFSSNLGRVINTLLTSRPRKLETTISNLGSNSQQQTSLEEALCFLRNYISDVAKKGENLDQILVPMIENSLKSKESKHGNQVLVLLKWLFRDEIVFRTLANNLAEIIRRKDDRYIMLGWCTLVCGLVDYETTTSQYKITGTQEKDRILLQILFSSISHLLFVLCSGSVVQDGFELPTRIAVAAADCILVLTERSIIGTNTSRISNPKTESSEQDLPNYVGNLSSSPSVGKKVKSASRLLQGSENMEMEVLLWDHLDDLITLVQRLMAWSRKSRPLHGKGLEQVQKWLEGIKGHCGSIRVKAGGSILTTGLSLLSSCWKHYSMLLRLVDHRFSQQYLAMLNQYISGIEFYMNEYSNQHSGAIDDGMETRKFFLISISLLLGRLDNKQFETAMSEHGLQVSRLLLTQLQCVDGDVIEVAVDILRATIFKTNSFVTNSLINTQQLETVFPLLLSLLDERDSTSKAIVMLTAEYCSRNKDGQCLHEVFKRLAAENLLQRRNAIDVISEVIHFSSDSRNSLSLSMRQDLAQKLLDRLADGEPAIRVQASNLLSTFDPSVVVPELVCLVYSSIDRVRIAAGDTLVAVLKCHNQNPDAIIMLIDCLSKLCQGPENPNPAGREVKGSVSDSDRLLRLIPQWSKTVQNWNIYIEPLVDKMFTEPSNAVIVRFLSYISDNLAEAQDVVLHHVLLYMQGQKQGNEMLLSGGASGTFMCVEFDKSKDCLFDRLCPLLIIKLLPFRVFNDLNSTVMYGQLIVQGSLHDEGDNAGSNCISSSLVTRAFNKFEFEDVRKLAAELCGRIHPQVSIFHWHRELPCVPSFSPLPRSAKCLSHAAHATVIKVWRARRATGKECRKTPSRRIWLLRSMSRGSDSACHPDMLEIRKIIEMVLLWPSLDSDEVSKAQHGCIDCLALMVCTELQAPDLSEDCSRNNFSISREKRANGCAFSRNSVLRYVIENLTRNRNEFNSSANFAAQSHIMREFSDVGCESKGSIPYSFHLCMANVLISACQKISNPGKKPLAERILPVLIHSIEGMKDSEIRAACLQVLFSAVFHLKSAILPYSYDLLKLSSKALKKGSYKEKMASVKLMASIMASEDVVIGTISGGLLEARSVLSNIASTDPSMELREVCKKLLVCITFPMDSIHS</sequence>
<keyword evidence="2" id="KW-1185">Reference proteome</keyword>
<evidence type="ECO:0000313" key="1">
    <source>
        <dbReference type="EMBL" id="KAF9617299.1"/>
    </source>
</evidence>
<proteinExistence type="predicted"/>
<dbReference type="Gene3D" id="1.25.10.10">
    <property type="entry name" value="Leucine-rich Repeat Variant"/>
    <property type="match status" value="1"/>
</dbReference>
<dbReference type="SUPFAM" id="SSF48371">
    <property type="entry name" value="ARM repeat"/>
    <property type="match status" value="1"/>
</dbReference>
<name>A0A835IHS8_9MAGN</name>
<evidence type="ECO:0000313" key="2">
    <source>
        <dbReference type="Proteomes" id="UP000631114"/>
    </source>
</evidence>
<dbReference type="PANTHER" id="PTHR37743:SF1">
    <property type="entry name" value="ARM REPEAT SUPERFAMILY PROTEIN"/>
    <property type="match status" value="1"/>
</dbReference>
<dbReference type="OrthoDB" id="79603at2759"/>
<accession>A0A835IHS8</accession>
<comment type="caution">
    <text evidence="1">The sequence shown here is derived from an EMBL/GenBank/DDBJ whole genome shotgun (WGS) entry which is preliminary data.</text>
</comment>
<dbReference type="EMBL" id="JADFTS010000003">
    <property type="protein sequence ID" value="KAF9617299.1"/>
    <property type="molecule type" value="Genomic_DNA"/>
</dbReference>
<protein>
    <recommendedName>
        <fullName evidence="3">ARM repeat superfamily protein</fullName>
    </recommendedName>
</protein>
<gene>
    <name evidence="1" type="ORF">IFM89_035243</name>
</gene>